<dbReference type="GO" id="GO:0003697">
    <property type="term" value="F:single-stranded DNA binding"/>
    <property type="evidence" value="ECO:0007669"/>
    <property type="project" value="InterPro"/>
</dbReference>
<accession>A0A0K6IXU6</accession>
<gene>
    <name evidence="5" type="ORF">Ga0061068_11449</name>
</gene>
<proteinExistence type="inferred from homology"/>
<reference evidence="6" key="1">
    <citation type="submission" date="2015-08" db="EMBL/GenBank/DDBJ databases">
        <authorList>
            <person name="Babu N.S."/>
            <person name="Beckwith C.J."/>
            <person name="Beseler K.G."/>
            <person name="Brison A."/>
            <person name="Carone J.V."/>
            <person name="Caskin T.P."/>
            <person name="Diamond M."/>
            <person name="Durham M.E."/>
            <person name="Foxe J.M."/>
            <person name="Go M."/>
            <person name="Henderson B.A."/>
            <person name="Jones I.B."/>
            <person name="McGettigan J.A."/>
            <person name="Micheletti S.J."/>
            <person name="Nasrallah M.E."/>
            <person name="Ortiz D."/>
            <person name="Piller C.R."/>
            <person name="Privatt S.R."/>
            <person name="Schneider S.L."/>
            <person name="Sharp S."/>
            <person name="Smith T.C."/>
            <person name="Stanton J.D."/>
            <person name="Ullery H.E."/>
            <person name="Wilson R.J."/>
            <person name="Serrano M.G."/>
            <person name="Buck G."/>
            <person name="Lee V."/>
            <person name="Wang Y."/>
            <person name="Carvalho R."/>
            <person name="Voegtly L."/>
            <person name="Shi R."/>
            <person name="Duckworth R."/>
            <person name="Johnson A."/>
            <person name="Loviza R."/>
            <person name="Walstead R."/>
            <person name="Shah Z."/>
            <person name="Kiflezghi M."/>
            <person name="Wade K."/>
            <person name="Ball S.L."/>
            <person name="Bradley K.W."/>
            <person name="Asai D.J."/>
            <person name="Bowman C.A."/>
            <person name="Russell D.A."/>
            <person name="Pope W.H."/>
            <person name="Jacobs-Sera D."/>
            <person name="Hendrix R.W."/>
            <person name="Hatfull G.F."/>
        </authorList>
    </citation>
    <scope>NUCLEOTIDE SEQUENCE [LARGE SCALE GENOMIC DNA]</scope>
    <source>
        <strain evidence="6">JCM 19170</strain>
    </source>
</reference>
<dbReference type="AlphaFoldDB" id="A0A0K6IXU6"/>
<dbReference type="GO" id="GO:0006269">
    <property type="term" value="P:DNA replication, synthesis of primer"/>
    <property type="evidence" value="ECO:0007669"/>
    <property type="project" value="UniProtKB-KW"/>
</dbReference>
<dbReference type="HAMAP" id="MF_00720">
    <property type="entry name" value="PriB"/>
    <property type="match status" value="1"/>
</dbReference>
<dbReference type="Pfam" id="PF22657">
    <property type="entry name" value="SSB_1"/>
    <property type="match status" value="1"/>
</dbReference>
<keyword evidence="3 4" id="KW-0238">DNA-binding</keyword>
<sequence length="103" mass="11408">MCNRVELDGVLISSRGLRYTPAGIPVFEGVLAHRSTQTEAGAERRIEFELGIKSLGECGRRLAELPLGTRIRCLGFLAARTLKSRTPILHITELRHMEGNEHG</sequence>
<evidence type="ECO:0000256" key="2">
    <source>
        <dbReference type="ARBA" id="ARBA00022705"/>
    </source>
</evidence>
<evidence type="ECO:0000313" key="6">
    <source>
        <dbReference type="Proteomes" id="UP000182108"/>
    </source>
</evidence>
<dbReference type="InterPro" id="IPR000424">
    <property type="entry name" value="Primosome_PriB/ssb"/>
</dbReference>
<dbReference type="SUPFAM" id="SSF50249">
    <property type="entry name" value="Nucleic acid-binding proteins"/>
    <property type="match status" value="1"/>
</dbReference>
<dbReference type="PIRSF" id="PIRSF003135">
    <property type="entry name" value="Primosomal_n"/>
    <property type="match status" value="1"/>
</dbReference>
<dbReference type="RefSeq" id="WP_072247983.1">
    <property type="nucleotide sequence ID" value="NZ_CYHH01000014.1"/>
</dbReference>
<evidence type="ECO:0000256" key="3">
    <source>
        <dbReference type="ARBA" id="ARBA00023125"/>
    </source>
</evidence>
<evidence type="ECO:0000256" key="4">
    <source>
        <dbReference type="PROSITE-ProRule" id="PRU00252"/>
    </source>
</evidence>
<dbReference type="NCBIfam" id="TIGR04418">
    <property type="entry name" value="PriB_gamma"/>
    <property type="match status" value="1"/>
</dbReference>
<evidence type="ECO:0000313" key="5">
    <source>
        <dbReference type="EMBL" id="CUB07935.1"/>
    </source>
</evidence>
<dbReference type="GO" id="GO:1990077">
    <property type="term" value="C:primosome complex"/>
    <property type="evidence" value="ECO:0007669"/>
    <property type="project" value="UniProtKB-KW"/>
</dbReference>
<dbReference type="PROSITE" id="PS50935">
    <property type="entry name" value="SSB"/>
    <property type="match status" value="1"/>
</dbReference>
<dbReference type="EMBL" id="CYHH01000014">
    <property type="protein sequence ID" value="CUB07935.1"/>
    <property type="molecule type" value="Genomic_DNA"/>
</dbReference>
<dbReference type="InterPro" id="IPR012340">
    <property type="entry name" value="NA-bd_OB-fold"/>
</dbReference>
<name>A0A0K6IXU6_9PROT</name>
<keyword evidence="6" id="KW-1185">Reference proteome</keyword>
<evidence type="ECO:0000256" key="1">
    <source>
        <dbReference type="ARBA" id="ARBA00022515"/>
    </source>
</evidence>
<keyword evidence="1" id="KW-0639">Primosome</keyword>
<dbReference type="Proteomes" id="UP000182108">
    <property type="component" value="Unassembled WGS sequence"/>
</dbReference>
<dbReference type="Gene3D" id="2.40.50.140">
    <property type="entry name" value="Nucleic acid-binding proteins"/>
    <property type="match status" value="1"/>
</dbReference>
<keyword evidence="2" id="KW-0235">DNA replication</keyword>
<organism evidence="5 6">
    <name type="scientific">Tepidiphilus thermophilus</name>
    <dbReference type="NCBI Taxonomy" id="876478"/>
    <lineage>
        <taxon>Bacteria</taxon>
        <taxon>Pseudomonadati</taxon>
        <taxon>Pseudomonadota</taxon>
        <taxon>Hydrogenophilia</taxon>
        <taxon>Hydrogenophilales</taxon>
        <taxon>Hydrogenophilaceae</taxon>
        <taxon>Tepidiphilus</taxon>
    </lineage>
</organism>
<dbReference type="InterPro" id="IPR023646">
    <property type="entry name" value="Prisomal_replication_PriB"/>
</dbReference>
<protein>
    <submittedName>
        <fullName evidence="5">Restart primosome assembly protein PriB</fullName>
    </submittedName>
</protein>